<dbReference type="PATRIC" id="fig|398512.5.peg.1078"/>
<sequence length="624" mass="71821">MAIVKTLVYFVSCCILIVFIKSIWFNKNQKQIYKFCLLNVLLAFFWTILSFINESIRYLTGHYIFAVFFLSTTCTYFLPSAALILSIIIAKDRISLKSMFLFSFPPIVFTLLHAANSYHSLIYKSYDNLNNTMTGMGPLFIIYAAYQFVYTMFSVIYIMKFSLKHTNGLSKQILLFVAGILAPIVFSSFSLLKRYLPETSPFPSYYVVFIYLFFAFCITYSIKKYRFLDIIPIALQNVVDNMSDPFIVTDLNGNIIDKNKIFVDLFGKEAIKKKSNHFFDYLKNMNITNIHHSNPNIMEKQFFNLIDKMEYYFSLTKTKKIIINMECAVTIGTQNKDFKIEIKPILVQDRFLAILIMFKDITEHKQILKLMEENTNQLIEKARLLSLNQLIGGIAHNIKTPLMSSSGGILALTRYTERLDELLKDEDIYIKHPEFNNVLKDMLQWEKMIKQYLLYISDVITAVKDQSVSLNSSKTNKFTIAEVVEKINLLMSYEFKRKNCKFNVYFSIDPQTQIIGDIVVLTQILNNVIMNSIQAYEDGGEIQLTVCKDKNDIVFVVRDYGKGISDDVKQKLFNQMVTTKGKDGTGLGLYISNIALHGSFNGTMGLQPNIDRGTGIFISIPIKI</sequence>
<feature type="transmembrane region" description="Helical" evidence="7">
    <location>
        <begin position="173"/>
        <end position="192"/>
    </location>
</feature>
<evidence type="ECO:0000256" key="5">
    <source>
        <dbReference type="ARBA" id="ARBA00022840"/>
    </source>
</evidence>
<dbReference type="InterPro" id="IPR003594">
    <property type="entry name" value="HATPase_dom"/>
</dbReference>
<evidence type="ECO:0000256" key="2">
    <source>
        <dbReference type="ARBA" id="ARBA00022679"/>
    </source>
</evidence>
<dbReference type="OrthoDB" id="1650586at2"/>
<dbReference type="Proteomes" id="UP000036923">
    <property type="component" value="Unassembled WGS sequence"/>
</dbReference>
<keyword evidence="1" id="KW-0597">Phosphoprotein</keyword>
<proteinExistence type="predicted"/>
<feature type="transmembrane region" description="Helical" evidence="7">
    <location>
        <begin position="204"/>
        <end position="222"/>
    </location>
</feature>
<feature type="transmembrane region" description="Helical" evidence="7">
    <location>
        <begin position="139"/>
        <end position="161"/>
    </location>
</feature>
<dbReference type="Pfam" id="PF02518">
    <property type="entry name" value="HATPase_c"/>
    <property type="match status" value="1"/>
</dbReference>
<feature type="transmembrane region" description="Helical" evidence="7">
    <location>
        <begin position="100"/>
        <end position="119"/>
    </location>
</feature>
<keyword evidence="2" id="KW-0808">Transferase</keyword>
<gene>
    <name evidence="9" type="ORF">Bccel_1039</name>
</gene>
<dbReference type="InterPro" id="IPR005467">
    <property type="entry name" value="His_kinase_dom"/>
</dbReference>
<evidence type="ECO:0000256" key="3">
    <source>
        <dbReference type="ARBA" id="ARBA00022741"/>
    </source>
</evidence>
<dbReference type="GO" id="GO:0000160">
    <property type="term" value="P:phosphorelay signal transduction system"/>
    <property type="evidence" value="ECO:0007669"/>
    <property type="project" value="UniProtKB-KW"/>
</dbReference>
<dbReference type="EMBL" id="LGTC01000001">
    <property type="protein sequence ID" value="KNY25779.1"/>
    <property type="molecule type" value="Genomic_DNA"/>
</dbReference>
<dbReference type="AlphaFoldDB" id="A0A0L6JJ56"/>
<dbReference type="SUPFAM" id="SSF55874">
    <property type="entry name" value="ATPase domain of HSP90 chaperone/DNA topoisomerase II/histidine kinase"/>
    <property type="match status" value="1"/>
</dbReference>
<dbReference type="PANTHER" id="PTHR43065:SF10">
    <property type="entry name" value="PEROXIDE STRESS-ACTIVATED HISTIDINE KINASE MAK3"/>
    <property type="match status" value="1"/>
</dbReference>
<dbReference type="GO" id="GO:0016301">
    <property type="term" value="F:kinase activity"/>
    <property type="evidence" value="ECO:0007669"/>
    <property type="project" value="UniProtKB-KW"/>
</dbReference>
<dbReference type="Gene3D" id="3.30.450.20">
    <property type="entry name" value="PAS domain"/>
    <property type="match status" value="1"/>
</dbReference>
<keyword evidence="7" id="KW-0812">Transmembrane</keyword>
<protein>
    <submittedName>
        <fullName evidence="9">ATP-binding region ATPase domain protein</fullName>
    </submittedName>
</protein>
<feature type="transmembrane region" description="Helical" evidence="7">
    <location>
        <begin position="32"/>
        <end position="52"/>
    </location>
</feature>
<dbReference type="RefSeq" id="WP_036940432.1">
    <property type="nucleotide sequence ID" value="NZ_JQKC01000013.1"/>
</dbReference>
<keyword evidence="10" id="KW-1185">Reference proteome</keyword>
<dbReference type="InterPro" id="IPR036890">
    <property type="entry name" value="HATPase_C_sf"/>
</dbReference>
<comment type="caution">
    <text evidence="9">The sequence shown here is derived from an EMBL/GenBank/DDBJ whole genome shotgun (WGS) entry which is preliminary data.</text>
</comment>
<keyword evidence="4" id="KW-0418">Kinase</keyword>
<dbReference type="Gene3D" id="1.10.287.130">
    <property type="match status" value="1"/>
</dbReference>
<feature type="transmembrane region" description="Helical" evidence="7">
    <location>
        <begin position="6"/>
        <end position="25"/>
    </location>
</feature>
<dbReference type="Gene3D" id="3.30.565.10">
    <property type="entry name" value="Histidine kinase-like ATPase, C-terminal domain"/>
    <property type="match status" value="1"/>
</dbReference>
<dbReference type="Pfam" id="PF16927">
    <property type="entry name" value="HisKA_7TM"/>
    <property type="match status" value="1"/>
</dbReference>
<keyword evidence="7" id="KW-1133">Transmembrane helix</keyword>
<dbReference type="PANTHER" id="PTHR43065">
    <property type="entry name" value="SENSOR HISTIDINE KINASE"/>
    <property type="match status" value="1"/>
</dbReference>
<keyword evidence="5 9" id="KW-0067">ATP-binding</keyword>
<dbReference type="SMART" id="SM00387">
    <property type="entry name" value="HATPase_c"/>
    <property type="match status" value="1"/>
</dbReference>
<dbReference type="PROSITE" id="PS50109">
    <property type="entry name" value="HIS_KIN"/>
    <property type="match status" value="1"/>
</dbReference>
<evidence type="ECO:0000313" key="9">
    <source>
        <dbReference type="EMBL" id="KNY25779.1"/>
    </source>
</evidence>
<dbReference type="SUPFAM" id="SSF55785">
    <property type="entry name" value="PYP-like sensor domain (PAS domain)"/>
    <property type="match status" value="1"/>
</dbReference>
<dbReference type="GO" id="GO:0005524">
    <property type="term" value="F:ATP binding"/>
    <property type="evidence" value="ECO:0007669"/>
    <property type="project" value="UniProtKB-KW"/>
</dbReference>
<dbReference type="InterPro" id="IPR031621">
    <property type="entry name" value="HisKA_7TM"/>
</dbReference>
<evidence type="ECO:0000259" key="8">
    <source>
        <dbReference type="PROSITE" id="PS50109"/>
    </source>
</evidence>
<feature type="transmembrane region" description="Helical" evidence="7">
    <location>
        <begin position="64"/>
        <end position="88"/>
    </location>
</feature>
<reference evidence="10" key="1">
    <citation type="submission" date="2015-07" db="EMBL/GenBank/DDBJ databases">
        <title>Near-Complete Genome Sequence of the Cellulolytic Bacterium Bacteroides (Pseudobacteroides) cellulosolvens ATCC 35603.</title>
        <authorList>
            <person name="Dassa B."/>
            <person name="Utturkar S.M."/>
            <person name="Klingeman D.M."/>
            <person name="Hurt R.A."/>
            <person name="Keller M."/>
            <person name="Xu J."/>
            <person name="Reddy Y.H.K."/>
            <person name="Borovok I."/>
            <person name="Grinberg I.R."/>
            <person name="Lamed R."/>
            <person name="Zhivin O."/>
            <person name="Bayer E.A."/>
            <person name="Brown S.D."/>
        </authorList>
    </citation>
    <scope>NUCLEOTIDE SEQUENCE [LARGE SCALE GENOMIC DNA]</scope>
    <source>
        <strain evidence="10">DSM 2933</strain>
    </source>
</reference>
<keyword evidence="3" id="KW-0547">Nucleotide-binding</keyword>
<dbReference type="STRING" id="398512.Bccel_1039"/>
<feature type="domain" description="Histidine kinase" evidence="8">
    <location>
        <begin position="393"/>
        <end position="624"/>
    </location>
</feature>
<dbReference type="InterPro" id="IPR035965">
    <property type="entry name" value="PAS-like_dom_sf"/>
</dbReference>
<dbReference type="eggNOG" id="COG4191">
    <property type="taxonomic scope" value="Bacteria"/>
</dbReference>
<accession>A0A0L6JJ56</accession>
<evidence type="ECO:0000313" key="10">
    <source>
        <dbReference type="Proteomes" id="UP000036923"/>
    </source>
</evidence>
<organism evidence="9 10">
    <name type="scientific">Pseudobacteroides cellulosolvens ATCC 35603 = DSM 2933</name>
    <dbReference type="NCBI Taxonomy" id="398512"/>
    <lineage>
        <taxon>Bacteria</taxon>
        <taxon>Bacillati</taxon>
        <taxon>Bacillota</taxon>
        <taxon>Clostridia</taxon>
        <taxon>Eubacteriales</taxon>
        <taxon>Oscillospiraceae</taxon>
        <taxon>Pseudobacteroides</taxon>
    </lineage>
</organism>
<evidence type="ECO:0000256" key="1">
    <source>
        <dbReference type="ARBA" id="ARBA00022553"/>
    </source>
</evidence>
<evidence type="ECO:0000256" key="7">
    <source>
        <dbReference type="SAM" id="Phobius"/>
    </source>
</evidence>
<keyword evidence="6" id="KW-0902">Two-component regulatory system</keyword>
<evidence type="ECO:0000256" key="4">
    <source>
        <dbReference type="ARBA" id="ARBA00022777"/>
    </source>
</evidence>
<name>A0A0L6JJ56_9FIRM</name>
<keyword evidence="7" id="KW-0472">Membrane</keyword>
<evidence type="ECO:0000256" key="6">
    <source>
        <dbReference type="ARBA" id="ARBA00023012"/>
    </source>
</evidence>